<protein>
    <recommendedName>
        <fullName evidence="3">Retrovirus-related Pol polyprotein from transposon TNT 1-94</fullName>
    </recommendedName>
</protein>
<sequence>MARGHSQRQGNIYEDTFAPTLGYSSLRYLLSLAAKYNLEVD</sequence>
<gene>
    <name evidence="1" type="ORF">T03_14293</name>
</gene>
<dbReference type="AlphaFoldDB" id="A0A0V0YQZ5"/>
<comment type="caution">
    <text evidence="1">The sequence shown here is derived from an EMBL/GenBank/DDBJ whole genome shotgun (WGS) entry which is preliminary data.</text>
</comment>
<name>A0A0V0YQZ5_TRIBR</name>
<dbReference type="EMBL" id="JYDI01007205">
    <property type="protein sequence ID" value="KRY02743.1"/>
    <property type="molecule type" value="Genomic_DNA"/>
</dbReference>
<keyword evidence="2" id="KW-1185">Reference proteome</keyword>
<proteinExistence type="predicted"/>
<accession>A0A0V0YQZ5</accession>
<evidence type="ECO:0000313" key="1">
    <source>
        <dbReference type="EMBL" id="KRY02743.1"/>
    </source>
</evidence>
<reference evidence="1 2" key="1">
    <citation type="submission" date="2015-01" db="EMBL/GenBank/DDBJ databases">
        <title>Evolution of Trichinella species and genotypes.</title>
        <authorList>
            <person name="Korhonen P.K."/>
            <person name="Edoardo P."/>
            <person name="Giuseppe L.R."/>
            <person name="Gasser R.B."/>
        </authorList>
    </citation>
    <scope>NUCLEOTIDE SEQUENCE [LARGE SCALE GENOMIC DNA]</scope>
    <source>
        <strain evidence="1">ISS120</strain>
    </source>
</reference>
<dbReference type="Proteomes" id="UP000054653">
    <property type="component" value="Unassembled WGS sequence"/>
</dbReference>
<evidence type="ECO:0000313" key="2">
    <source>
        <dbReference type="Proteomes" id="UP000054653"/>
    </source>
</evidence>
<dbReference type="STRING" id="45882.A0A0V0YQZ5"/>
<organism evidence="1 2">
    <name type="scientific">Trichinella britovi</name>
    <name type="common">Parasitic roundworm</name>
    <dbReference type="NCBI Taxonomy" id="45882"/>
    <lineage>
        <taxon>Eukaryota</taxon>
        <taxon>Metazoa</taxon>
        <taxon>Ecdysozoa</taxon>
        <taxon>Nematoda</taxon>
        <taxon>Enoplea</taxon>
        <taxon>Dorylaimia</taxon>
        <taxon>Trichinellida</taxon>
        <taxon>Trichinellidae</taxon>
        <taxon>Trichinella</taxon>
    </lineage>
</organism>
<evidence type="ECO:0008006" key="3">
    <source>
        <dbReference type="Google" id="ProtNLM"/>
    </source>
</evidence>